<comment type="subcellular location">
    <subcellularLocation>
        <location evidence="2">Membrane</location>
    </subcellularLocation>
    <subcellularLocation>
        <location evidence="1">Mitochondrion</location>
    </subcellularLocation>
</comment>
<keyword evidence="7" id="KW-0472">Membrane</keyword>
<accession>A0AAD8JQR0</accession>
<keyword evidence="3" id="KW-0812">Transmembrane</keyword>
<dbReference type="Gene3D" id="1.20.5.340">
    <property type="match status" value="1"/>
</dbReference>
<evidence type="ECO:0000256" key="7">
    <source>
        <dbReference type="ARBA" id="ARBA00023136"/>
    </source>
</evidence>
<keyword evidence="5" id="KW-0175">Coiled coil</keyword>
<evidence type="ECO:0000256" key="3">
    <source>
        <dbReference type="ARBA" id="ARBA00022692"/>
    </source>
</evidence>
<dbReference type="AlphaFoldDB" id="A0AAD8JQR0"/>
<evidence type="ECO:0000256" key="1">
    <source>
        <dbReference type="ARBA" id="ARBA00004173"/>
    </source>
</evidence>
<gene>
    <name evidence="8" type="ORF">QVD17_41253</name>
    <name evidence="9" type="ORF">QVD17_41256</name>
    <name evidence="10" type="ORF">QVD17_41258</name>
</gene>
<dbReference type="GO" id="GO:0005739">
    <property type="term" value="C:mitochondrion"/>
    <property type="evidence" value="ECO:0007669"/>
    <property type="project" value="UniProtKB-SubCell"/>
</dbReference>
<evidence type="ECO:0000256" key="4">
    <source>
        <dbReference type="ARBA" id="ARBA00022989"/>
    </source>
</evidence>
<keyword evidence="11" id="KW-1185">Reference proteome</keyword>
<dbReference type="Pfam" id="PF07798">
    <property type="entry name" value="CCDC90-like"/>
    <property type="match status" value="1"/>
</dbReference>
<keyword evidence="6" id="KW-0496">Mitochondrion</keyword>
<dbReference type="EMBL" id="JAUHHV010000011">
    <property type="protein sequence ID" value="KAK1409016.1"/>
    <property type="molecule type" value="Genomic_DNA"/>
</dbReference>
<organism evidence="8 11">
    <name type="scientific">Tagetes erecta</name>
    <name type="common">African marigold</name>
    <dbReference type="NCBI Taxonomy" id="13708"/>
    <lineage>
        <taxon>Eukaryota</taxon>
        <taxon>Viridiplantae</taxon>
        <taxon>Streptophyta</taxon>
        <taxon>Embryophyta</taxon>
        <taxon>Tracheophyta</taxon>
        <taxon>Spermatophyta</taxon>
        <taxon>Magnoliopsida</taxon>
        <taxon>eudicotyledons</taxon>
        <taxon>Gunneridae</taxon>
        <taxon>Pentapetalae</taxon>
        <taxon>asterids</taxon>
        <taxon>campanulids</taxon>
        <taxon>Asterales</taxon>
        <taxon>Asteraceae</taxon>
        <taxon>Asteroideae</taxon>
        <taxon>Heliantheae alliance</taxon>
        <taxon>Tageteae</taxon>
        <taxon>Tagetes</taxon>
    </lineage>
</organism>
<evidence type="ECO:0000256" key="6">
    <source>
        <dbReference type="ARBA" id="ARBA00023128"/>
    </source>
</evidence>
<dbReference type="EMBL" id="JAUHHV010000011">
    <property type="protein sequence ID" value="KAK1409017.1"/>
    <property type="molecule type" value="Genomic_DNA"/>
</dbReference>
<protein>
    <submittedName>
        <fullName evidence="8">Uncharacterized protein</fullName>
    </submittedName>
</protein>
<proteinExistence type="predicted"/>
<dbReference type="PANTHER" id="PTHR14360:SF1">
    <property type="entry name" value="PROTEIN FMP32, MITOCHONDRIAL"/>
    <property type="match status" value="1"/>
</dbReference>
<evidence type="ECO:0000313" key="11">
    <source>
        <dbReference type="Proteomes" id="UP001229421"/>
    </source>
</evidence>
<dbReference type="Proteomes" id="UP001229421">
    <property type="component" value="Unassembled WGS sequence"/>
</dbReference>
<evidence type="ECO:0000256" key="5">
    <source>
        <dbReference type="ARBA" id="ARBA00023054"/>
    </source>
</evidence>
<dbReference type="GO" id="GO:0016020">
    <property type="term" value="C:membrane"/>
    <property type="evidence" value="ECO:0007669"/>
    <property type="project" value="UniProtKB-SubCell"/>
</dbReference>
<evidence type="ECO:0000313" key="8">
    <source>
        <dbReference type="EMBL" id="KAK1409014.1"/>
    </source>
</evidence>
<dbReference type="PANTHER" id="PTHR14360">
    <property type="entry name" value="PROTEIN FMP32, MITOCHONDRIAL"/>
    <property type="match status" value="1"/>
</dbReference>
<reference evidence="8" key="1">
    <citation type="journal article" date="2023" name="bioRxiv">
        <title>Improved chromosome-level genome assembly for marigold (Tagetes erecta).</title>
        <authorList>
            <person name="Jiang F."/>
            <person name="Yuan L."/>
            <person name="Wang S."/>
            <person name="Wang H."/>
            <person name="Xu D."/>
            <person name="Wang A."/>
            <person name="Fan W."/>
        </authorList>
    </citation>
    <scope>NUCLEOTIDE SEQUENCE</scope>
    <source>
        <strain evidence="8">WSJ</strain>
        <tissue evidence="8">Leaf</tissue>
    </source>
</reference>
<comment type="caution">
    <text evidence="8">The sequence shown here is derived from an EMBL/GenBank/DDBJ whole genome shotgun (WGS) entry which is preliminary data.</text>
</comment>
<sequence length="171" mass="19009">MRPYSKRSCLIDTLSLIRSLEAEGIPAKQAEAIAFAITRTVTDSLNQVSKAQETALREECLSAFKSELQALQSKHFLMLQTEMDKYRSDLEKKTKALGTNIEMMHGKFLASQAATTNFSNKLEREVSASKALLDTSNAKKDYEFKGVDYGAMKYWLGASLVVFGAGVYCMP</sequence>
<keyword evidence="4" id="KW-1133">Transmembrane helix</keyword>
<evidence type="ECO:0000256" key="2">
    <source>
        <dbReference type="ARBA" id="ARBA00004370"/>
    </source>
</evidence>
<dbReference type="InterPro" id="IPR024461">
    <property type="entry name" value="CCDC90-like"/>
</dbReference>
<evidence type="ECO:0000313" key="10">
    <source>
        <dbReference type="EMBL" id="KAK1409017.1"/>
    </source>
</evidence>
<dbReference type="EMBL" id="JAUHHV010000011">
    <property type="protein sequence ID" value="KAK1409014.1"/>
    <property type="molecule type" value="Genomic_DNA"/>
</dbReference>
<name>A0AAD8JQR0_TARER</name>
<evidence type="ECO:0000313" key="9">
    <source>
        <dbReference type="EMBL" id="KAK1409016.1"/>
    </source>
</evidence>